<dbReference type="GO" id="GO:0016747">
    <property type="term" value="F:acyltransferase activity, transferring groups other than amino-acyl groups"/>
    <property type="evidence" value="ECO:0007669"/>
    <property type="project" value="InterPro"/>
</dbReference>
<dbReference type="OrthoDB" id="9790865at2"/>
<dbReference type="PANTHER" id="PTHR43617">
    <property type="entry name" value="L-AMINO ACID N-ACETYLTRANSFERASE"/>
    <property type="match status" value="1"/>
</dbReference>
<dbReference type="CDD" id="cd04301">
    <property type="entry name" value="NAT_SF"/>
    <property type="match status" value="1"/>
</dbReference>
<gene>
    <name evidence="2" type="ORF">EII40_12010</name>
</gene>
<dbReference type="AlphaFoldDB" id="A0A3P1XHW7"/>
<dbReference type="EMBL" id="RQYS01000062">
    <property type="protein sequence ID" value="RRD58374.1"/>
    <property type="molecule type" value="Genomic_DNA"/>
</dbReference>
<evidence type="ECO:0000313" key="2">
    <source>
        <dbReference type="EMBL" id="RRD58374.1"/>
    </source>
</evidence>
<organism evidence="2 3">
    <name type="scientific">Tannerella forsythia</name>
    <name type="common">Bacteroides forsythus</name>
    <dbReference type="NCBI Taxonomy" id="28112"/>
    <lineage>
        <taxon>Bacteria</taxon>
        <taxon>Pseudomonadati</taxon>
        <taxon>Bacteroidota</taxon>
        <taxon>Bacteroidia</taxon>
        <taxon>Bacteroidales</taxon>
        <taxon>Tannerellaceae</taxon>
        <taxon>Tannerella</taxon>
    </lineage>
</organism>
<dbReference type="PANTHER" id="PTHR43617:SF2">
    <property type="entry name" value="UPF0039 PROTEIN SLL0451"/>
    <property type="match status" value="1"/>
</dbReference>
<dbReference type="InterPro" id="IPR050276">
    <property type="entry name" value="MshD_Acetyltransferase"/>
</dbReference>
<evidence type="ECO:0000313" key="3">
    <source>
        <dbReference type="Proteomes" id="UP000278609"/>
    </source>
</evidence>
<reference evidence="2 3" key="1">
    <citation type="submission" date="2018-11" db="EMBL/GenBank/DDBJ databases">
        <title>Genomes From Bacteria Associated with the Canine Oral Cavity: a Test Case for Automated Genome-Based Taxonomic Assignment.</title>
        <authorList>
            <person name="Coil D.A."/>
            <person name="Jospin G."/>
            <person name="Darling A.E."/>
            <person name="Wallis C."/>
            <person name="Davis I.J."/>
            <person name="Harris S."/>
            <person name="Eisen J.A."/>
            <person name="Holcombe L.J."/>
            <person name="O'Flynn C."/>
        </authorList>
    </citation>
    <scope>NUCLEOTIDE SEQUENCE [LARGE SCALE GENOMIC DNA]</scope>
    <source>
        <strain evidence="2 3">OH2617_COT-023</strain>
    </source>
</reference>
<feature type="domain" description="N-acetyltransferase" evidence="1">
    <location>
        <begin position="3"/>
        <end position="157"/>
    </location>
</feature>
<evidence type="ECO:0000259" key="1">
    <source>
        <dbReference type="PROSITE" id="PS51186"/>
    </source>
</evidence>
<dbReference type="SUPFAM" id="SSF55729">
    <property type="entry name" value="Acyl-CoA N-acyltransferases (Nat)"/>
    <property type="match status" value="1"/>
</dbReference>
<dbReference type="Proteomes" id="UP000278609">
    <property type="component" value="Unassembled WGS sequence"/>
</dbReference>
<dbReference type="InterPro" id="IPR016181">
    <property type="entry name" value="Acyl_CoA_acyltransferase"/>
</dbReference>
<sequence>MKYRIRKIEESEQDLLKDFLYEAIFIPEGVTPPDRSIVEHPDLQLYIRNFGAYDHDHALLAEVNGTVVGAVWVRIMNDYGHVDDQTPSLSISLYPEYRNRGIGTAMMQEMLRYLKEKGYTHTSLSVQKANYAARWYQQLGFTVVKENSEDYVMIKQL</sequence>
<comment type="caution">
    <text evidence="2">The sequence shown here is derived from an EMBL/GenBank/DDBJ whole genome shotgun (WGS) entry which is preliminary data.</text>
</comment>
<name>A0A3P1XHW7_TANFO</name>
<dbReference type="InterPro" id="IPR000182">
    <property type="entry name" value="GNAT_dom"/>
</dbReference>
<keyword evidence="2" id="KW-0808">Transferase</keyword>
<dbReference type="Gene3D" id="3.40.630.30">
    <property type="match status" value="1"/>
</dbReference>
<accession>A0A3P1XHW7</accession>
<proteinExistence type="predicted"/>
<dbReference type="PROSITE" id="PS51186">
    <property type="entry name" value="GNAT"/>
    <property type="match status" value="1"/>
</dbReference>
<protein>
    <submittedName>
        <fullName evidence="2">GNAT family N-acetyltransferase</fullName>
    </submittedName>
</protein>
<dbReference type="Pfam" id="PF00583">
    <property type="entry name" value="Acetyltransf_1"/>
    <property type="match status" value="1"/>
</dbReference>
<dbReference type="RefSeq" id="WP_124752467.1">
    <property type="nucleotide sequence ID" value="NZ_RQYS01000062.1"/>
</dbReference>